<evidence type="ECO:0000313" key="5">
    <source>
        <dbReference type="Proteomes" id="UP000092124"/>
    </source>
</evidence>
<dbReference type="AlphaFoldDB" id="A0A1A6HQ71"/>
<feature type="non-terminal residue" evidence="4">
    <location>
        <position position="206"/>
    </location>
</feature>
<dbReference type="EMBL" id="LZPO01017453">
    <property type="protein sequence ID" value="OBS80145.1"/>
    <property type="molecule type" value="Genomic_DNA"/>
</dbReference>
<evidence type="ECO:0000256" key="2">
    <source>
        <dbReference type="ARBA" id="ARBA00023274"/>
    </source>
</evidence>
<sequence>MLSPVALQLWKHCVPAAHLCSLLKETLEFPTTQFLYGLLYVGPRDGVSIQEADLQHLAFSKIHAHPPPTPTSSLVPVPNAYKNSQYQITQLLKQREERREKEEEEGRREEEEEDKDEDEAAAAASDGMPRKCYHSKTGRDFITQHVMGITANKLEDKIFAKRTKVHIEHMENLKNQDSILQRGVMKTSGNVLMRVKSRQDQCSTLT</sequence>
<evidence type="ECO:0000313" key="4">
    <source>
        <dbReference type="EMBL" id="OBS80145.1"/>
    </source>
</evidence>
<dbReference type="GO" id="GO:1990904">
    <property type="term" value="C:ribonucleoprotein complex"/>
    <property type="evidence" value="ECO:0007669"/>
    <property type="project" value="UniProtKB-KW"/>
</dbReference>
<comment type="caution">
    <text evidence="4">The sequence shown here is derived from an EMBL/GenBank/DDBJ whole genome shotgun (WGS) entry which is preliminary data.</text>
</comment>
<dbReference type="InterPro" id="IPR001147">
    <property type="entry name" value="Ribosomal_eL21"/>
</dbReference>
<dbReference type="STRING" id="56216.A0A1A6HQ71"/>
<dbReference type="InterPro" id="IPR036948">
    <property type="entry name" value="Ribosomal_eL21_sf"/>
</dbReference>
<reference evidence="4 5" key="1">
    <citation type="submission" date="2016-06" db="EMBL/GenBank/DDBJ databases">
        <title>The Draft Genome Sequence and Annotation of the Desert Woodrat Neotoma lepida.</title>
        <authorList>
            <person name="Campbell M."/>
            <person name="Oakeson K.F."/>
            <person name="Yandell M."/>
            <person name="Halpert J.R."/>
            <person name="Dearing D."/>
        </authorList>
    </citation>
    <scope>NUCLEOTIDE SEQUENCE [LARGE SCALE GENOMIC DNA]</scope>
    <source>
        <strain evidence="4">417</strain>
        <tissue evidence="4">Liver</tissue>
    </source>
</reference>
<gene>
    <name evidence="4" type="ORF">A6R68_21653</name>
</gene>
<keyword evidence="2" id="KW-0687">Ribonucleoprotein</keyword>
<organism evidence="4 5">
    <name type="scientific">Neotoma lepida</name>
    <name type="common">Desert woodrat</name>
    <dbReference type="NCBI Taxonomy" id="56216"/>
    <lineage>
        <taxon>Eukaryota</taxon>
        <taxon>Metazoa</taxon>
        <taxon>Chordata</taxon>
        <taxon>Craniata</taxon>
        <taxon>Vertebrata</taxon>
        <taxon>Euteleostomi</taxon>
        <taxon>Mammalia</taxon>
        <taxon>Eutheria</taxon>
        <taxon>Euarchontoglires</taxon>
        <taxon>Glires</taxon>
        <taxon>Rodentia</taxon>
        <taxon>Myomorpha</taxon>
        <taxon>Muroidea</taxon>
        <taxon>Cricetidae</taxon>
        <taxon>Neotominae</taxon>
        <taxon>Neotoma</taxon>
    </lineage>
</organism>
<feature type="region of interest" description="Disordered" evidence="3">
    <location>
        <begin position="92"/>
        <end position="132"/>
    </location>
</feature>
<feature type="compositionally biased region" description="Acidic residues" evidence="3">
    <location>
        <begin position="110"/>
        <end position="120"/>
    </location>
</feature>
<dbReference type="GO" id="GO:0005840">
    <property type="term" value="C:ribosome"/>
    <property type="evidence" value="ECO:0007669"/>
    <property type="project" value="UniProtKB-KW"/>
</dbReference>
<evidence type="ECO:0000256" key="1">
    <source>
        <dbReference type="ARBA" id="ARBA00022980"/>
    </source>
</evidence>
<dbReference type="GO" id="GO:0006412">
    <property type="term" value="P:translation"/>
    <property type="evidence" value="ECO:0007669"/>
    <property type="project" value="InterPro"/>
</dbReference>
<protein>
    <submittedName>
        <fullName evidence="4">Uncharacterized protein</fullName>
    </submittedName>
</protein>
<keyword evidence="1" id="KW-0689">Ribosomal protein</keyword>
<feature type="compositionally biased region" description="Basic and acidic residues" evidence="3">
    <location>
        <begin position="93"/>
        <end position="109"/>
    </location>
</feature>
<keyword evidence="5" id="KW-1185">Reference proteome</keyword>
<dbReference type="Gene3D" id="2.30.30.70">
    <property type="entry name" value="Ribosomal protein L21"/>
    <property type="match status" value="1"/>
</dbReference>
<dbReference type="Pfam" id="PF01157">
    <property type="entry name" value="Ribosomal_L21e"/>
    <property type="match status" value="1"/>
</dbReference>
<dbReference type="Proteomes" id="UP000092124">
    <property type="component" value="Unassembled WGS sequence"/>
</dbReference>
<evidence type="ECO:0000256" key="3">
    <source>
        <dbReference type="SAM" id="MobiDB-lite"/>
    </source>
</evidence>
<dbReference type="GO" id="GO:0003735">
    <property type="term" value="F:structural constituent of ribosome"/>
    <property type="evidence" value="ECO:0007669"/>
    <property type="project" value="InterPro"/>
</dbReference>
<proteinExistence type="predicted"/>
<accession>A0A1A6HQ71</accession>
<name>A0A1A6HQ71_NEOLE</name>